<organism evidence="2 3">
    <name type="scientific">Acetobacterium bakii</name>
    <dbReference type="NCBI Taxonomy" id="52689"/>
    <lineage>
        <taxon>Bacteria</taxon>
        <taxon>Bacillati</taxon>
        <taxon>Bacillota</taxon>
        <taxon>Clostridia</taxon>
        <taxon>Eubacteriales</taxon>
        <taxon>Eubacteriaceae</taxon>
        <taxon>Acetobacterium</taxon>
    </lineage>
</organism>
<dbReference type="SMART" id="SM01120">
    <property type="entry name" value="Dak2"/>
    <property type="match status" value="1"/>
</dbReference>
<gene>
    <name evidence="2" type="ORF">AKG39_12725</name>
</gene>
<protein>
    <submittedName>
        <fullName evidence="2">Dihydroxyacetone kinase</fullName>
    </submittedName>
</protein>
<dbReference type="GO" id="GO:0006071">
    <property type="term" value="P:glycerol metabolic process"/>
    <property type="evidence" value="ECO:0007669"/>
    <property type="project" value="InterPro"/>
</dbReference>
<dbReference type="STRING" id="52689.AKG39_12725"/>
<dbReference type="SUPFAM" id="SSF101473">
    <property type="entry name" value="DhaL-like"/>
    <property type="match status" value="1"/>
</dbReference>
<dbReference type="InterPro" id="IPR019986">
    <property type="entry name" value="YloV-like"/>
</dbReference>
<dbReference type="Pfam" id="PF13684">
    <property type="entry name" value="FakA-like_C"/>
    <property type="match status" value="1"/>
</dbReference>
<evidence type="ECO:0000259" key="1">
    <source>
        <dbReference type="PROSITE" id="PS51480"/>
    </source>
</evidence>
<dbReference type="InterPro" id="IPR050270">
    <property type="entry name" value="DegV_domain_contain"/>
</dbReference>
<dbReference type="InterPro" id="IPR033470">
    <property type="entry name" value="FakA-like_C"/>
</dbReference>
<dbReference type="PROSITE" id="PS51480">
    <property type="entry name" value="DHAL"/>
    <property type="match status" value="1"/>
</dbReference>
<dbReference type="EMBL" id="LGYO01000033">
    <property type="protein sequence ID" value="KNZ41185.1"/>
    <property type="molecule type" value="Genomic_DNA"/>
</dbReference>
<sequence length="541" mass="59124">MEDIMKTQKIDSEMLKKMFEYGAKNLEINKKIVDELNVFPVPDGDTGTNMSLTFTHSVSELHKIEKLTVYGVAKTASSGALIGARGNSGVILSQLLRGFAEGCKGEDYLDIEVIANALKLAADVAYKAVMKPTEGTILTVAREMGEFAMANTKKYDDLGIFMIKILEHGKDILLKTPEMLPVLKEAGVVDAGGQGLICIVEGALKAFANQELGEKIEFITSDLNKFVDDSHMKPEDITFGYCTEFIIKNALEVDDNNLREYFYTLGDSVLVIKDDDVIKVHLHTDNPGLALERAGSLGGLSRIKIDNMREQFAGKGTAAVQPIVPYGFVAVSPGEGLTKLFKDLGITRVISGGQTMNPSTQDFLNEIDKVNAEVVFLFPNNSNIIMAAKQASEISDKRVYVIPAKTIPQCISSMLAFSPDAKPLVNEKAMSEAINNVATGEVTFAVRDTKINGLKIKKEDVMGISGGEIKFIGKNIRSVTEELLTEMVNDESELISIYYGKDTSEEDAQALADAIALVFEDCDVELHYGGQPLYYYILSVE</sequence>
<dbReference type="Proteomes" id="UP000036873">
    <property type="component" value="Unassembled WGS sequence"/>
</dbReference>
<evidence type="ECO:0000313" key="3">
    <source>
        <dbReference type="Proteomes" id="UP000036873"/>
    </source>
</evidence>
<accession>A0A0L6U021</accession>
<dbReference type="InterPro" id="IPR004007">
    <property type="entry name" value="DhaL_dom"/>
</dbReference>
<dbReference type="PATRIC" id="fig|52689.4.peg.1909"/>
<dbReference type="PANTHER" id="PTHR33434">
    <property type="entry name" value="DEGV DOMAIN-CONTAINING PROTEIN DR_1986-RELATED"/>
    <property type="match status" value="1"/>
</dbReference>
<dbReference type="Pfam" id="PF21645">
    <property type="entry name" value="FakA-like_M"/>
    <property type="match status" value="1"/>
</dbReference>
<dbReference type="SMART" id="SM01121">
    <property type="entry name" value="Dak1_2"/>
    <property type="match status" value="1"/>
</dbReference>
<dbReference type="Pfam" id="PF02734">
    <property type="entry name" value="Dak2"/>
    <property type="match status" value="1"/>
</dbReference>
<evidence type="ECO:0000313" key="2">
    <source>
        <dbReference type="EMBL" id="KNZ41185.1"/>
    </source>
</evidence>
<comment type="caution">
    <text evidence="2">The sequence shown here is derived from an EMBL/GenBank/DDBJ whole genome shotgun (WGS) entry which is preliminary data.</text>
</comment>
<dbReference type="InterPro" id="IPR048394">
    <property type="entry name" value="FakA-like_M"/>
</dbReference>
<name>A0A0L6U021_9FIRM</name>
<keyword evidence="2" id="KW-0808">Transferase</keyword>
<keyword evidence="3" id="KW-1185">Reference proteome</keyword>
<dbReference type="NCBIfam" id="TIGR03599">
    <property type="entry name" value="YloV"/>
    <property type="match status" value="1"/>
</dbReference>
<reference evidence="3" key="1">
    <citation type="submission" date="2015-07" db="EMBL/GenBank/DDBJ databases">
        <title>Draft genome sequence of Acetobacterium bakii DSM 8293, a potential psychrophilic chemical producer through syngas fermentation.</title>
        <authorList>
            <person name="Song Y."/>
            <person name="Hwang S."/>
            <person name="Cho B.-K."/>
        </authorList>
    </citation>
    <scope>NUCLEOTIDE SEQUENCE [LARGE SCALE GENOMIC DNA]</scope>
    <source>
        <strain evidence="3">DSM 8239</strain>
    </source>
</reference>
<proteinExistence type="predicted"/>
<dbReference type="InterPro" id="IPR036117">
    <property type="entry name" value="DhaL_dom_sf"/>
</dbReference>
<dbReference type="AlphaFoldDB" id="A0A0L6U021"/>
<dbReference type="Gene3D" id="1.25.40.340">
    <property type="match status" value="1"/>
</dbReference>
<dbReference type="PANTHER" id="PTHR33434:SF4">
    <property type="entry name" value="PHOSPHATASE PROTEIN"/>
    <property type="match status" value="1"/>
</dbReference>
<keyword evidence="2" id="KW-0418">Kinase</keyword>
<dbReference type="GO" id="GO:0004371">
    <property type="term" value="F:glycerone kinase activity"/>
    <property type="evidence" value="ECO:0007669"/>
    <property type="project" value="InterPro"/>
</dbReference>
<feature type="domain" description="DhaL" evidence="1">
    <location>
        <begin position="13"/>
        <end position="205"/>
    </location>
</feature>